<dbReference type="PANTHER" id="PTHR45663">
    <property type="entry name" value="GEO12009P1"/>
    <property type="match status" value="1"/>
</dbReference>
<dbReference type="PROSITE" id="PS00194">
    <property type="entry name" value="THIOREDOXIN_1"/>
    <property type="match status" value="1"/>
</dbReference>
<keyword evidence="3" id="KW-0249">Electron transport</keyword>
<dbReference type="PROSITE" id="PS51352">
    <property type="entry name" value="THIOREDOXIN_2"/>
    <property type="match status" value="1"/>
</dbReference>
<sequence length="287" mass="31320">MASSAFIFDVTTADFEQRVLAASHHAPVLVDFWAPWCAPCRALGPVLEKLATEFGGKFLLAKVNSDENQALAAKFGVRGIPNVKAVVAGEVVDEFTGALPEATLRAFIESLLPSPAAPLREAARIARDAGRLDEARSLLEQAQDIDPRDEASYFDLIEVLLDQQDLPTARLLIDGAAEPARDVDRLAALRARLALQEGAPDNSERDALEARIAANPGDLGARLALARLLSARRDYEPALAQLIEIVRRDRSFEDDAGRLMMLQLFAAIPDESLVRRYRSELAATLNR</sequence>
<gene>
    <name evidence="7" type="ORF">GGR36_000014</name>
</gene>
<evidence type="ECO:0000256" key="3">
    <source>
        <dbReference type="ARBA" id="ARBA00022982"/>
    </source>
</evidence>
<reference evidence="7 8" key="1">
    <citation type="submission" date="2020-08" db="EMBL/GenBank/DDBJ databases">
        <title>Genomic Encyclopedia of Type Strains, Phase IV (KMG-IV): sequencing the most valuable type-strain genomes for metagenomic binning, comparative biology and taxonomic classification.</title>
        <authorList>
            <person name="Goeker M."/>
        </authorList>
    </citation>
    <scope>NUCLEOTIDE SEQUENCE [LARGE SCALE GENOMIC DNA]</scope>
    <source>
        <strain evidence="7 8">DSM 106739</strain>
    </source>
</reference>
<dbReference type="InterPro" id="IPR011990">
    <property type="entry name" value="TPR-like_helical_dom_sf"/>
</dbReference>
<dbReference type="SUPFAM" id="SSF52833">
    <property type="entry name" value="Thioredoxin-like"/>
    <property type="match status" value="1"/>
</dbReference>
<dbReference type="Proteomes" id="UP000561045">
    <property type="component" value="Unassembled WGS sequence"/>
</dbReference>
<evidence type="ECO:0000313" key="7">
    <source>
        <dbReference type="EMBL" id="MBB4010706.1"/>
    </source>
</evidence>
<keyword evidence="2" id="KW-0813">Transport</keyword>
<dbReference type="GO" id="GO:0015035">
    <property type="term" value="F:protein-disulfide reductase activity"/>
    <property type="evidence" value="ECO:0007669"/>
    <property type="project" value="UniProtKB-ARBA"/>
</dbReference>
<name>A0A840BIF1_9RHOO</name>
<protein>
    <submittedName>
        <fullName evidence="7">Putative thioredoxin</fullName>
    </submittedName>
</protein>
<organism evidence="7 8">
    <name type="scientific">Niveibacterium umoris</name>
    <dbReference type="NCBI Taxonomy" id="1193620"/>
    <lineage>
        <taxon>Bacteria</taxon>
        <taxon>Pseudomonadati</taxon>
        <taxon>Pseudomonadota</taxon>
        <taxon>Betaproteobacteria</taxon>
        <taxon>Rhodocyclales</taxon>
        <taxon>Rhodocyclaceae</taxon>
        <taxon>Niveibacterium</taxon>
    </lineage>
</organism>
<dbReference type="GO" id="GO:0005829">
    <property type="term" value="C:cytosol"/>
    <property type="evidence" value="ECO:0007669"/>
    <property type="project" value="TreeGrafter"/>
</dbReference>
<keyword evidence="4" id="KW-1015">Disulfide bond</keyword>
<evidence type="ECO:0000259" key="6">
    <source>
        <dbReference type="PROSITE" id="PS51352"/>
    </source>
</evidence>
<keyword evidence="5" id="KW-0676">Redox-active center</keyword>
<keyword evidence="8" id="KW-1185">Reference proteome</keyword>
<dbReference type="Pfam" id="PF14561">
    <property type="entry name" value="TPR_20"/>
    <property type="match status" value="1"/>
</dbReference>
<evidence type="ECO:0000256" key="4">
    <source>
        <dbReference type="ARBA" id="ARBA00023157"/>
    </source>
</evidence>
<dbReference type="RefSeq" id="WP_183630571.1">
    <property type="nucleotide sequence ID" value="NZ_BAABLE010000011.1"/>
</dbReference>
<dbReference type="FunFam" id="3.40.30.10:FF:000001">
    <property type="entry name" value="Thioredoxin"/>
    <property type="match status" value="1"/>
</dbReference>
<dbReference type="SUPFAM" id="SSF48452">
    <property type="entry name" value="TPR-like"/>
    <property type="match status" value="1"/>
</dbReference>
<dbReference type="CDD" id="cd02947">
    <property type="entry name" value="TRX_family"/>
    <property type="match status" value="1"/>
</dbReference>
<dbReference type="Gene3D" id="3.40.30.10">
    <property type="entry name" value="Glutaredoxin"/>
    <property type="match status" value="1"/>
</dbReference>
<evidence type="ECO:0000256" key="2">
    <source>
        <dbReference type="ARBA" id="ARBA00022448"/>
    </source>
</evidence>
<evidence type="ECO:0000256" key="5">
    <source>
        <dbReference type="ARBA" id="ARBA00023284"/>
    </source>
</evidence>
<dbReference type="GO" id="GO:0006950">
    <property type="term" value="P:response to stress"/>
    <property type="evidence" value="ECO:0007669"/>
    <property type="project" value="UniProtKB-ARBA"/>
</dbReference>
<dbReference type="Gene3D" id="1.25.40.10">
    <property type="entry name" value="Tetratricopeptide repeat domain"/>
    <property type="match status" value="2"/>
</dbReference>
<dbReference type="Pfam" id="PF00085">
    <property type="entry name" value="Thioredoxin"/>
    <property type="match status" value="1"/>
</dbReference>
<evidence type="ECO:0000256" key="1">
    <source>
        <dbReference type="ARBA" id="ARBA00008987"/>
    </source>
</evidence>
<dbReference type="EMBL" id="JACIET010000001">
    <property type="protein sequence ID" value="MBB4010706.1"/>
    <property type="molecule type" value="Genomic_DNA"/>
</dbReference>
<dbReference type="InterPro" id="IPR036249">
    <property type="entry name" value="Thioredoxin-like_sf"/>
</dbReference>
<feature type="domain" description="Thioredoxin" evidence="6">
    <location>
        <begin position="1"/>
        <end position="113"/>
    </location>
</feature>
<dbReference type="GO" id="GO:0045454">
    <property type="term" value="P:cell redox homeostasis"/>
    <property type="evidence" value="ECO:0007669"/>
    <property type="project" value="TreeGrafter"/>
</dbReference>
<accession>A0A840BIF1</accession>
<proteinExistence type="inferred from homology"/>
<evidence type="ECO:0000313" key="8">
    <source>
        <dbReference type="Proteomes" id="UP000561045"/>
    </source>
</evidence>
<dbReference type="AlphaFoldDB" id="A0A840BIF1"/>
<comment type="caution">
    <text evidence="7">The sequence shown here is derived from an EMBL/GenBank/DDBJ whole genome shotgun (WGS) entry which is preliminary data.</text>
</comment>
<dbReference type="InterPro" id="IPR017937">
    <property type="entry name" value="Thioredoxin_CS"/>
</dbReference>
<comment type="similarity">
    <text evidence="1">Belongs to the thioredoxin family.</text>
</comment>
<dbReference type="InterPro" id="IPR013766">
    <property type="entry name" value="Thioredoxin_domain"/>
</dbReference>
<dbReference type="PANTHER" id="PTHR45663:SF11">
    <property type="entry name" value="GEO12009P1"/>
    <property type="match status" value="1"/>
</dbReference>
<dbReference type="Pfam" id="PF14559">
    <property type="entry name" value="TPR_19"/>
    <property type="match status" value="1"/>
</dbReference>